<dbReference type="HOGENOM" id="CLU_047250_1_0_11"/>
<proteinExistence type="predicted"/>
<dbReference type="Gene3D" id="1.10.3290.10">
    <property type="entry name" value="Fido-like domain"/>
    <property type="match status" value="1"/>
</dbReference>
<evidence type="ECO:0000256" key="2">
    <source>
        <dbReference type="PIRSR" id="PIRSR640198-2"/>
    </source>
</evidence>
<dbReference type="STRING" id="298654.FraEuI1c_0514"/>
<name>E3JB66_PSEI1</name>
<dbReference type="GO" id="GO:0005524">
    <property type="term" value="F:ATP binding"/>
    <property type="evidence" value="ECO:0007669"/>
    <property type="project" value="UniProtKB-KW"/>
</dbReference>
<feature type="domain" description="Fido" evidence="3">
    <location>
        <begin position="117"/>
        <end position="275"/>
    </location>
</feature>
<dbReference type="EMBL" id="CP002299">
    <property type="protein sequence ID" value="ADP78596.1"/>
    <property type="molecule type" value="Genomic_DNA"/>
</dbReference>
<keyword evidence="2" id="KW-0547">Nucleotide-binding</keyword>
<reference evidence="4 5" key="1">
    <citation type="submission" date="2010-10" db="EMBL/GenBank/DDBJ databases">
        <title>Complete sequence of Frankia sp. EuI1c.</title>
        <authorList>
            <consortium name="US DOE Joint Genome Institute"/>
            <person name="Lucas S."/>
            <person name="Copeland A."/>
            <person name="Lapidus A."/>
            <person name="Cheng J.-F."/>
            <person name="Bruce D."/>
            <person name="Goodwin L."/>
            <person name="Pitluck S."/>
            <person name="Chertkov O."/>
            <person name="Detter J.C."/>
            <person name="Han C."/>
            <person name="Tapia R."/>
            <person name="Land M."/>
            <person name="Hauser L."/>
            <person name="Jeffries C."/>
            <person name="Kyrpides N."/>
            <person name="Ivanova N."/>
            <person name="Mikhailova N."/>
            <person name="Beauchemin N."/>
            <person name="Sen A."/>
            <person name="Sur S.A."/>
            <person name="Gtari M."/>
            <person name="Wall L."/>
            <person name="Tisa L."/>
            <person name="Woyke T."/>
        </authorList>
    </citation>
    <scope>NUCLEOTIDE SEQUENCE [LARGE SCALE GENOMIC DNA]</scope>
    <source>
        <strain evidence="5">DSM 45817 / CECT 9037 / EuI1c</strain>
    </source>
</reference>
<dbReference type="Proteomes" id="UP000002484">
    <property type="component" value="Chromosome"/>
</dbReference>
<dbReference type="Pfam" id="PF13784">
    <property type="entry name" value="Fic_N"/>
    <property type="match status" value="1"/>
</dbReference>
<evidence type="ECO:0000259" key="3">
    <source>
        <dbReference type="PROSITE" id="PS51459"/>
    </source>
</evidence>
<dbReference type="eggNOG" id="COG3177">
    <property type="taxonomic scope" value="Bacteria"/>
</dbReference>
<keyword evidence="2" id="KW-0067">ATP-binding</keyword>
<dbReference type="InterPro" id="IPR003812">
    <property type="entry name" value="Fido"/>
</dbReference>
<dbReference type="Pfam" id="PF02661">
    <property type="entry name" value="Fic"/>
    <property type="match status" value="1"/>
</dbReference>
<protein>
    <submittedName>
        <fullName evidence="4">Filamentation induced by cAMP protein Fic</fullName>
    </submittedName>
</protein>
<gene>
    <name evidence="4" type="ordered locus">FraEuI1c_0514</name>
</gene>
<feature type="active site" evidence="1">
    <location>
        <position position="202"/>
    </location>
</feature>
<organism evidence="4 5">
    <name type="scientific">Pseudofrankia inefficax (strain DSM 45817 / CECT 9037 / DDB 130130 / EuI1c)</name>
    <name type="common">Frankia inefficax</name>
    <dbReference type="NCBI Taxonomy" id="298654"/>
    <lineage>
        <taxon>Bacteria</taxon>
        <taxon>Bacillati</taxon>
        <taxon>Actinomycetota</taxon>
        <taxon>Actinomycetes</taxon>
        <taxon>Frankiales</taxon>
        <taxon>Frankiaceae</taxon>
        <taxon>Pseudofrankia</taxon>
    </lineage>
</organism>
<evidence type="ECO:0000256" key="1">
    <source>
        <dbReference type="PIRSR" id="PIRSR640198-1"/>
    </source>
</evidence>
<dbReference type="AlphaFoldDB" id="E3JB66"/>
<keyword evidence="5" id="KW-1185">Reference proteome</keyword>
<dbReference type="KEGG" id="fri:FraEuI1c_0514"/>
<dbReference type="InterPro" id="IPR040198">
    <property type="entry name" value="Fido_containing"/>
</dbReference>
<feature type="binding site" evidence="2">
    <location>
        <begin position="206"/>
        <end position="213"/>
    </location>
    <ligand>
        <name>ATP</name>
        <dbReference type="ChEBI" id="CHEBI:30616"/>
    </ligand>
</feature>
<dbReference type="SUPFAM" id="SSF140931">
    <property type="entry name" value="Fic-like"/>
    <property type="match status" value="1"/>
</dbReference>
<dbReference type="InterPro" id="IPR036597">
    <property type="entry name" value="Fido-like_dom_sf"/>
</dbReference>
<evidence type="ECO:0000313" key="5">
    <source>
        <dbReference type="Proteomes" id="UP000002484"/>
    </source>
</evidence>
<evidence type="ECO:0000313" key="4">
    <source>
        <dbReference type="EMBL" id="ADP78596.1"/>
    </source>
</evidence>
<dbReference type="PROSITE" id="PS51459">
    <property type="entry name" value="FIDO"/>
    <property type="match status" value="1"/>
</dbReference>
<accession>E3JB66</accession>
<sequence>MSCEYDAYLPDPLVAREFRFDGRTVADLVDAEHAIVSLNREAIALRGTEVLARMLLRAESVGSSWIEGLEVGGRRVLRAEAGRELGEPVTDVTASEVLGNIDAMAYATELVNVGDPITTDGLLEIHRRLLAGSRLQEHGGRIRAAQNWIGGSSYNPCAAAFVPPPPEAVPALLDDLAAFCVEDELPAVAQAAIAHAQFEAIHPFVDGNGRTGRALIHMVLRRRGLATDVLPPVSLILATRSRDYIQALSRTRFVGPADSEEARASADEWISLFAGACIRACADVTDFEARIDEIQRGWRERLGEIRPDSTLERLLGLLPAAPVLTVQSAARLLGRSAQTANQAVSRLVDAGVLRQVTVGRRNRAFEAPEAIDAFTLLERRLASPQSDTLTSPPTRRVPRRP</sequence>
<dbReference type="InterPro" id="IPR025758">
    <property type="entry name" value="Fic/DOC_N"/>
</dbReference>
<dbReference type="PANTHER" id="PTHR13504">
    <property type="entry name" value="FIDO DOMAIN-CONTAINING PROTEIN DDB_G0283145"/>
    <property type="match status" value="1"/>
</dbReference>
<dbReference type="PANTHER" id="PTHR13504:SF38">
    <property type="entry name" value="FIDO DOMAIN-CONTAINING PROTEIN"/>
    <property type="match status" value="1"/>
</dbReference>
<dbReference type="InParanoid" id="E3JB66"/>